<dbReference type="EMBL" id="CP154858">
    <property type="protein sequence ID" value="XDT73022.1"/>
    <property type="molecule type" value="Genomic_DNA"/>
</dbReference>
<reference evidence="3" key="1">
    <citation type="submission" date="2024-05" db="EMBL/GenBank/DDBJ databases">
        <title>Genome sequencing of novel strain.</title>
        <authorList>
            <person name="Ganbat D."/>
            <person name="Ganbat S."/>
            <person name="Lee S.-J."/>
        </authorList>
    </citation>
    <scope>NUCLEOTIDE SEQUENCE</scope>
    <source>
        <strain evidence="3">SMD15-11</strain>
    </source>
</reference>
<feature type="domain" description="Aminotransferase class V" evidence="2">
    <location>
        <begin position="16"/>
        <end position="344"/>
    </location>
</feature>
<gene>
    <name evidence="3" type="ORF">AAIA72_03275</name>
</gene>
<dbReference type="GO" id="GO:0008483">
    <property type="term" value="F:transaminase activity"/>
    <property type="evidence" value="ECO:0007669"/>
    <property type="project" value="UniProtKB-KW"/>
</dbReference>
<dbReference type="InterPro" id="IPR015422">
    <property type="entry name" value="PyrdxlP-dep_Trfase_small"/>
</dbReference>
<evidence type="ECO:0000259" key="2">
    <source>
        <dbReference type="Pfam" id="PF00266"/>
    </source>
</evidence>
<dbReference type="PANTHER" id="PTHR43586:SF15">
    <property type="entry name" value="BLR3095 PROTEIN"/>
    <property type="match status" value="1"/>
</dbReference>
<dbReference type="SUPFAM" id="SSF53383">
    <property type="entry name" value="PLP-dependent transferases"/>
    <property type="match status" value="1"/>
</dbReference>
<evidence type="ECO:0000313" key="3">
    <source>
        <dbReference type="EMBL" id="XDT73022.1"/>
    </source>
</evidence>
<proteinExistence type="predicted"/>
<dbReference type="RefSeq" id="WP_369602023.1">
    <property type="nucleotide sequence ID" value="NZ_CP154858.1"/>
</dbReference>
<dbReference type="InterPro" id="IPR015421">
    <property type="entry name" value="PyrdxlP-dep_Trfase_major"/>
</dbReference>
<dbReference type="InterPro" id="IPR015424">
    <property type="entry name" value="PyrdxlP-dep_Trfase"/>
</dbReference>
<dbReference type="Gene3D" id="3.90.1150.10">
    <property type="entry name" value="Aspartate Aminotransferase, domain 1"/>
    <property type="match status" value="1"/>
</dbReference>
<protein>
    <submittedName>
        <fullName evidence="3">Aminotransferase class V-fold PLP-dependent enzyme</fullName>
    </submittedName>
</protein>
<dbReference type="Pfam" id="PF00266">
    <property type="entry name" value="Aminotran_5"/>
    <property type="match status" value="1"/>
</dbReference>
<dbReference type="InterPro" id="IPR000192">
    <property type="entry name" value="Aminotrans_V_dom"/>
</dbReference>
<dbReference type="Gene3D" id="3.40.640.10">
    <property type="entry name" value="Type I PLP-dependent aspartate aminotransferase-like (Major domain)"/>
    <property type="match status" value="1"/>
</dbReference>
<sequence length="377" mass="41908">MVQLRHEFPVVDNCLYFNHAAVAPWPRRTAEAVYRFAQENLHYGASHYPDWLNTERTLRQQLKTLINAPTIRSIALAKSTSEALSMIANGLKWAPGDEVVITDQEFPSNRIVWEALSSRGVRVREAELTPAGNPEEAILNEVGPRTRLVSVSSVQYANGLRLDIARIGAALRDHPALFCVDAIQSLGAQVFDAQACEADFVVADGHKWMLGPEGLALMYVKPEWLEILEPSEFGWHMVHQRGDYTRRDWTPATDATRFECGSPNMLGIHALSASLSLLLEVGMETVQRTLEARIDQLYQALANTPGIRLLSPEQPERRAGMVTFDIPSHDLAEVYRKLSKSGVVCALRGGGIRLSPHFYTPAEQIGNVVSRIKASMT</sequence>
<keyword evidence="3" id="KW-0032">Aminotransferase</keyword>
<keyword evidence="3" id="KW-0808">Transferase</keyword>
<dbReference type="AlphaFoldDB" id="A0AB39UYQ2"/>
<keyword evidence="1" id="KW-0663">Pyridoxal phosphate</keyword>
<name>A0AB39UYQ2_9GAMM</name>
<dbReference type="KEGG" id="tcd:AAIA72_03275"/>
<accession>A0AB39UYQ2</accession>
<dbReference type="PANTHER" id="PTHR43586">
    <property type="entry name" value="CYSTEINE DESULFURASE"/>
    <property type="match status" value="1"/>
</dbReference>
<organism evidence="3">
    <name type="scientific">Thermohahella caldifontis</name>
    <dbReference type="NCBI Taxonomy" id="3142973"/>
    <lineage>
        <taxon>Bacteria</taxon>
        <taxon>Pseudomonadati</taxon>
        <taxon>Pseudomonadota</taxon>
        <taxon>Gammaproteobacteria</taxon>
        <taxon>Oceanospirillales</taxon>
        <taxon>Hahellaceae</taxon>
        <taxon>Thermohahella</taxon>
    </lineage>
</organism>
<evidence type="ECO:0000256" key="1">
    <source>
        <dbReference type="ARBA" id="ARBA00022898"/>
    </source>
</evidence>